<reference evidence="3" key="1">
    <citation type="submission" date="2022-03" db="EMBL/GenBank/DDBJ databases">
        <title>A functionally conserved STORR gene fusion in Papaver species that diverged 16.8 million years ago.</title>
        <authorList>
            <person name="Catania T."/>
        </authorList>
    </citation>
    <scope>NUCLEOTIDE SEQUENCE</scope>
    <source>
        <strain evidence="3">S-191538</strain>
    </source>
</reference>
<dbReference type="CDD" id="cd08958">
    <property type="entry name" value="FR_SDR_e"/>
    <property type="match status" value="1"/>
</dbReference>
<dbReference type="GO" id="GO:0016616">
    <property type="term" value="F:oxidoreductase activity, acting on the CH-OH group of donors, NAD or NADP as acceptor"/>
    <property type="evidence" value="ECO:0007669"/>
    <property type="project" value="TreeGrafter"/>
</dbReference>
<dbReference type="InterPro" id="IPR050425">
    <property type="entry name" value="NAD(P)_dehydrat-like"/>
</dbReference>
<name>A0AA41VP92_PAPNU</name>
<gene>
    <name evidence="3" type="ORF">MKW94_017590</name>
</gene>
<feature type="domain" description="NAD-dependent epimerase/dehydratase" evidence="2">
    <location>
        <begin position="6"/>
        <end position="242"/>
    </location>
</feature>
<dbReference type="InterPro" id="IPR001509">
    <property type="entry name" value="Epimerase_deHydtase"/>
</dbReference>
<dbReference type="PANTHER" id="PTHR10366">
    <property type="entry name" value="NAD DEPENDENT EPIMERASE/DEHYDRATASE"/>
    <property type="match status" value="1"/>
</dbReference>
<dbReference type="EMBL" id="JAJJMA010264152">
    <property type="protein sequence ID" value="MCL7044964.1"/>
    <property type="molecule type" value="Genomic_DNA"/>
</dbReference>
<dbReference type="Gene3D" id="3.40.50.720">
    <property type="entry name" value="NAD(P)-binding Rossmann-like Domain"/>
    <property type="match status" value="1"/>
</dbReference>
<evidence type="ECO:0000259" key="2">
    <source>
        <dbReference type="Pfam" id="PF01370"/>
    </source>
</evidence>
<dbReference type="Proteomes" id="UP001177140">
    <property type="component" value="Unassembled WGS sequence"/>
</dbReference>
<proteinExistence type="predicted"/>
<sequence length="317" mass="35501">MKKEIVCVTGGGGFLASWVVKYLLVEGFIVHATVRDPSDEKYGHLNNFENALENLHLFKADLLDYNSLFAAVEGCRGVFHVASPVPSAPVANPKVELIEPALIGTRNVLKACTEAKVKRVVVVSSIAAVMLNPNWPKGKPMNELCWSEKEYCKTSENWYCLSKTESESEAWEYAKKKGLNLVTVCPALIIGPMLQSTVNASSLILVKILKDGAEIMVNKDHRIVDVRDVARAVLLAYEKWEAEGRYICSAYMAKTQDLIDKLKTMYPKDNYPKKITEADDQPKLNCEKMLKLGWKHRTLEESLADSVKCYQEKGILD</sequence>
<dbReference type="InterPro" id="IPR036291">
    <property type="entry name" value="NAD(P)-bd_dom_sf"/>
</dbReference>
<organism evidence="3 4">
    <name type="scientific">Papaver nudicaule</name>
    <name type="common">Iceland poppy</name>
    <dbReference type="NCBI Taxonomy" id="74823"/>
    <lineage>
        <taxon>Eukaryota</taxon>
        <taxon>Viridiplantae</taxon>
        <taxon>Streptophyta</taxon>
        <taxon>Embryophyta</taxon>
        <taxon>Tracheophyta</taxon>
        <taxon>Spermatophyta</taxon>
        <taxon>Magnoliopsida</taxon>
        <taxon>Ranunculales</taxon>
        <taxon>Papaveraceae</taxon>
        <taxon>Papaveroideae</taxon>
        <taxon>Papaver</taxon>
    </lineage>
</organism>
<dbReference type="PANTHER" id="PTHR10366:SF819">
    <property type="entry name" value="REDUCTASE, PUTATIVE-RELATED"/>
    <property type="match status" value="1"/>
</dbReference>
<dbReference type="Pfam" id="PF01370">
    <property type="entry name" value="Epimerase"/>
    <property type="match status" value="1"/>
</dbReference>
<protein>
    <recommendedName>
        <fullName evidence="2">NAD-dependent epimerase/dehydratase domain-containing protein</fullName>
    </recommendedName>
</protein>
<dbReference type="FunFam" id="3.40.50.720:FF:000382">
    <property type="entry name" value="NAD(P)-binding Rossmann-fold superfamily protein"/>
    <property type="match status" value="1"/>
</dbReference>
<dbReference type="SUPFAM" id="SSF51735">
    <property type="entry name" value="NAD(P)-binding Rossmann-fold domains"/>
    <property type="match status" value="1"/>
</dbReference>
<evidence type="ECO:0000313" key="4">
    <source>
        <dbReference type="Proteomes" id="UP001177140"/>
    </source>
</evidence>
<dbReference type="AlphaFoldDB" id="A0AA41VP92"/>
<evidence type="ECO:0000313" key="3">
    <source>
        <dbReference type="EMBL" id="MCL7044964.1"/>
    </source>
</evidence>
<accession>A0AA41VP92</accession>
<evidence type="ECO:0000256" key="1">
    <source>
        <dbReference type="ARBA" id="ARBA00023002"/>
    </source>
</evidence>
<keyword evidence="4" id="KW-1185">Reference proteome</keyword>
<keyword evidence="1" id="KW-0560">Oxidoreductase</keyword>
<comment type="caution">
    <text evidence="3">The sequence shown here is derived from an EMBL/GenBank/DDBJ whole genome shotgun (WGS) entry which is preliminary data.</text>
</comment>